<dbReference type="InterPro" id="IPR047778">
    <property type="entry name" value="STM4014-like"/>
</dbReference>
<evidence type="ECO:0000313" key="5">
    <source>
        <dbReference type="Proteomes" id="UP000032266"/>
    </source>
</evidence>
<dbReference type="OrthoDB" id="9789963at2"/>
<feature type="domain" description="ATP-grasp" evidence="3">
    <location>
        <begin position="157"/>
        <end position="392"/>
    </location>
</feature>
<proteinExistence type="predicted"/>
<dbReference type="NCBIfam" id="NF038074">
    <property type="entry name" value="fam_STM4014"/>
    <property type="match status" value="1"/>
</dbReference>
<dbReference type="GO" id="GO:0009432">
    <property type="term" value="P:SOS response"/>
    <property type="evidence" value="ECO:0007669"/>
    <property type="project" value="TreeGrafter"/>
</dbReference>
<accession>A0A0C5V7F7</accession>
<dbReference type="KEGG" id="gsn:YC6258_03314"/>
<dbReference type="HOGENOM" id="CLU_055111_0_0_6"/>
<dbReference type="PROSITE" id="PS50975">
    <property type="entry name" value="ATP_GRASP"/>
    <property type="match status" value="1"/>
</dbReference>
<dbReference type="AlphaFoldDB" id="A0A0C5V7F7"/>
<keyword evidence="5" id="KW-1185">Reference proteome</keyword>
<evidence type="ECO:0000259" key="3">
    <source>
        <dbReference type="PROSITE" id="PS50975"/>
    </source>
</evidence>
<keyword evidence="2" id="KW-0067">ATP-binding</keyword>
<dbReference type="GO" id="GO:0018169">
    <property type="term" value="F:ribosomal S6-glutamic acid ligase activity"/>
    <property type="evidence" value="ECO:0007669"/>
    <property type="project" value="TreeGrafter"/>
</dbReference>
<reference evidence="4 5" key="1">
    <citation type="submission" date="2014-01" db="EMBL/GenBank/DDBJ databases">
        <title>Full genme sequencing of cellulolytic bacterium Gynuella sunshinyii YC6258T gen. nov., sp. nov.</title>
        <authorList>
            <person name="Khan H."/>
            <person name="Chung E.J."/>
            <person name="Chung Y.R."/>
        </authorList>
    </citation>
    <scope>NUCLEOTIDE SEQUENCE [LARGE SCALE GENOMIC DNA]</scope>
    <source>
        <strain evidence="4 5">YC6258</strain>
    </source>
</reference>
<gene>
    <name evidence="4" type="ORF">YC6258_03314</name>
</gene>
<dbReference type="InterPro" id="IPR011761">
    <property type="entry name" value="ATP-grasp"/>
</dbReference>
<organism evidence="4 5">
    <name type="scientific">Gynuella sunshinyii YC6258</name>
    <dbReference type="NCBI Taxonomy" id="1445510"/>
    <lineage>
        <taxon>Bacteria</taxon>
        <taxon>Pseudomonadati</taxon>
        <taxon>Pseudomonadota</taxon>
        <taxon>Gammaproteobacteria</taxon>
        <taxon>Oceanospirillales</taxon>
        <taxon>Saccharospirillaceae</taxon>
        <taxon>Gynuella</taxon>
    </lineage>
</organism>
<evidence type="ECO:0000256" key="1">
    <source>
        <dbReference type="ARBA" id="ARBA00023211"/>
    </source>
</evidence>
<dbReference type="GO" id="GO:0016740">
    <property type="term" value="F:transferase activity"/>
    <property type="evidence" value="ECO:0007669"/>
    <property type="project" value="UniProtKB-KW"/>
</dbReference>
<keyword evidence="2" id="KW-0547">Nucleotide-binding</keyword>
<dbReference type="Proteomes" id="UP000032266">
    <property type="component" value="Chromosome"/>
</dbReference>
<keyword evidence="4" id="KW-0808">Transferase</keyword>
<dbReference type="PANTHER" id="PTHR21621">
    <property type="entry name" value="RIBOSOMAL PROTEIN S6 MODIFICATION PROTEIN"/>
    <property type="match status" value="1"/>
</dbReference>
<dbReference type="GO" id="GO:0005524">
    <property type="term" value="F:ATP binding"/>
    <property type="evidence" value="ECO:0007669"/>
    <property type="project" value="UniProtKB-UniRule"/>
</dbReference>
<dbReference type="EMBL" id="CP007142">
    <property type="protein sequence ID" value="AJQ95350.1"/>
    <property type="molecule type" value="Genomic_DNA"/>
</dbReference>
<evidence type="ECO:0000313" key="4">
    <source>
        <dbReference type="EMBL" id="AJQ95350.1"/>
    </source>
</evidence>
<dbReference type="RefSeq" id="WP_044617674.1">
    <property type="nucleotide sequence ID" value="NZ_CP007142.1"/>
</dbReference>
<dbReference type="PANTHER" id="PTHR21621:SF0">
    <property type="entry name" value="BETA-CITRYLGLUTAMATE SYNTHASE B-RELATED"/>
    <property type="match status" value="1"/>
</dbReference>
<dbReference type="Gene3D" id="3.30.470.20">
    <property type="entry name" value="ATP-grasp fold, B domain"/>
    <property type="match status" value="1"/>
</dbReference>
<dbReference type="GO" id="GO:0005737">
    <property type="term" value="C:cytoplasm"/>
    <property type="evidence" value="ECO:0007669"/>
    <property type="project" value="TreeGrafter"/>
</dbReference>
<evidence type="ECO:0000256" key="2">
    <source>
        <dbReference type="PROSITE-ProRule" id="PRU00409"/>
    </source>
</evidence>
<sequence length="394" mass="44030">MSSTVSIILIGNLEGRRCKEFLAAVRMRQNIDLHTLSFAAILSSSTCETVIETLFGQLRSDQVLIKIESPGENFAIERSLVARGATETMRLTPTEALCLQEDFGRIRFLKEWYVGFCKMLSDLGDQIYQQACNYNLTVHYVNTPDTIATLFDKPEVQTRLANNNLPVPKTIAGIAAAQDYGDIKSILLDEKSCKVFIKPAYGSSASGVMALQLKADGSAAQAHTSIELVEERGQAKLYNSLKIHRYRETQIARILDLLIHETIYAEQWLPKAQTEGLSFDIRLLSIAGRPTHGILRCSSSPMTNLHLGNHRKDLSTLPDYQHILSQCHPLLQRVSEVFPGTSNIGFDILLSKRSRQPYILELNAFGDLLTNHRFNNKSTQENLLDSALAELTYA</sequence>
<name>A0A0C5V7F7_9GAMM</name>
<dbReference type="STRING" id="1445510.YC6258_03314"/>
<protein>
    <submittedName>
        <fullName evidence="4">Glutathione synthase/Ribosomal protein S6 modification enzyme (Glutaminyl transferase)</fullName>
    </submittedName>
</protein>
<dbReference type="SUPFAM" id="SSF56059">
    <property type="entry name" value="Glutathione synthetase ATP-binding domain-like"/>
    <property type="match status" value="1"/>
</dbReference>
<dbReference type="GO" id="GO:0046872">
    <property type="term" value="F:metal ion binding"/>
    <property type="evidence" value="ECO:0007669"/>
    <property type="project" value="InterPro"/>
</dbReference>
<keyword evidence="1" id="KW-0464">Manganese</keyword>